<proteinExistence type="predicted"/>
<name>A0A4U1JKE9_9BACT</name>
<feature type="compositionally biased region" description="Basic and acidic residues" evidence="1">
    <location>
        <begin position="154"/>
        <end position="168"/>
    </location>
</feature>
<reference evidence="2 3" key="1">
    <citation type="submission" date="2019-04" db="EMBL/GenBank/DDBJ databases">
        <authorList>
            <person name="Li Y."/>
            <person name="Wang J."/>
        </authorList>
    </citation>
    <scope>NUCLEOTIDE SEQUENCE [LARGE SCALE GENOMIC DNA]</scope>
    <source>
        <strain evidence="2 3">DSM 14668</strain>
    </source>
</reference>
<protein>
    <submittedName>
        <fullName evidence="2">Uncharacterized protein</fullName>
    </submittedName>
</protein>
<comment type="caution">
    <text evidence="2">The sequence shown here is derived from an EMBL/GenBank/DDBJ whole genome shotgun (WGS) entry which is preliminary data.</text>
</comment>
<dbReference type="OrthoDB" id="5516733at2"/>
<gene>
    <name evidence="2" type="ORF">E8A74_00375</name>
</gene>
<accession>A0A4U1JKE9</accession>
<sequence>MPNPLEPVALDTLVHDCTAFAPFLVDLPPRARLGMCSEQEGFPEVVSEILTNQALLGDKAGITKSDIEAFQESNHRVGMIDAHLPALKKLVEMMEETRALEDDKRQRQVNAFADSIERRAKTTNDKHLLAKYEKTRTYRSAIAKKGVKTRTKSAKADAAEDADAKAQG</sequence>
<dbReference type="Proteomes" id="UP000309215">
    <property type="component" value="Unassembled WGS sequence"/>
</dbReference>
<evidence type="ECO:0000256" key="1">
    <source>
        <dbReference type="SAM" id="MobiDB-lite"/>
    </source>
</evidence>
<dbReference type="AlphaFoldDB" id="A0A4U1JKE9"/>
<dbReference type="EMBL" id="SSMQ01000001">
    <property type="protein sequence ID" value="TKD13047.1"/>
    <property type="molecule type" value="Genomic_DNA"/>
</dbReference>
<organism evidence="2 3">
    <name type="scientific">Polyangium fumosum</name>
    <dbReference type="NCBI Taxonomy" id="889272"/>
    <lineage>
        <taxon>Bacteria</taxon>
        <taxon>Pseudomonadati</taxon>
        <taxon>Myxococcota</taxon>
        <taxon>Polyangia</taxon>
        <taxon>Polyangiales</taxon>
        <taxon>Polyangiaceae</taxon>
        <taxon>Polyangium</taxon>
    </lineage>
</organism>
<feature type="region of interest" description="Disordered" evidence="1">
    <location>
        <begin position="143"/>
        <end position="168"/>
    </location>
</feature>
<evidence type="ECO:0000313" key="3">
    <source>
        <dbReference type="Proteomes" id="UP000309215"/>
    </source>
</evidence>
<keyword evidence="3" id="KW-1185">Reference proteome</keyword>
<evidence type="ECO:0000313" key="2">
    <source>
        <dbReference type="EMBL" id="TKD13047.1"/>
    </source>
</evidence>
<dbReference type="RefSeq" id="WP_136926863.1">
    <property type="nucleotide sequence ID" value="NZ_SSMQ01000001.1"/>
</dbReference>